<dbReference type="EMBL" id="BMAO01010611">
    <property type="protein sequence ID" value="GFQ68347.1"/>
    <property type="molecule type" value="Genomic_DNA"/>
</dbReference>
<sequence>MNRWSDEFDRKSVKQSIVVSRSPAYRVSILLWEGVGTHHWCYQRLETGERYRKRGRLSPQSWMGGCDKINKANLCHFLNVALEVFLKALMGRKKCSQE</sequence>
<dbReference type="AlphaFoldDB" id="A0A8X6F2K8"/>
<gene>
    <name evidence="1" type="ORF">TNCT_435231</name>
</gene>
<protein>
    <submittedName>
        <fullName evidence="1">Uncharacterized protein</fullName>
    </submittedName>
</protein>
<reference evidence="1" key="1">
    <citation type="submission" date="2020-07" db="EMBL/GenBank/DDBJ databases">
        <title>Multicomponent nature underlies the extraordinary mechanical properties of spider dragline silk.</title>
        <authorList>
            <person name="Kono N."/>
            <person name="Nakamura H."/>
            <person name="Mori M."/>
            <person name="Yoshida Y."/>
            <person name="Ohtoshi R."/>
            <person name="Malay A.D."/>
            <person name="Moran D.A.P."/>
            <person name="Tomita M."/>
            <person name="Numata K."/>
            <person name="Arakawa K."/>
        </authorList>
    </citation>
    <scope>NUCLEOTIDE SEQUENCE</scope>
</reference>
<organism evidence="1 2">
    <name type="scientific">Trichonephila clavata</name>
    <name type="common">Joro spider</name>
    <name type="synonym">Nephila clavata</name>
    <dbReference type="NCBI Taxonomy" id="2740835"/>
    <lineage>
        <taxon>Eukaryota</taxon>
        <taxon>Metazoa</taxon>
        <taxon>Ecdysozoa</taxon>
        <taxon>Arthropoda</taxon>
        <taxon>Chelicerata</taxon>
        <taxon>Arachnida</taxon>
        <taxon>Araneae</taxon>
        <taxon>Araneomorphae</taxon>
        <taxon>Entelegynae</taxon>
        <taxon>Araneoidea</taxon>
        <taxon>Nephilidae</taxon>
        <taxon>Trichonephila</taxon>
    </lineage>
</organism>
<keyword evidence="2" id="KW-1185">Reference proteome</keyword>
<name>A0A8X6F2K8_TRICU</name>
<evidence type="ECO:0000313" key="2">
    <source>
        <dbReference type="Proteomes" id="UP000887116"/>
    </source>
</evidence>
<proteinExistence type="predicted"/>
<comment type="caution">
    <text evidence="1">The sequence shown here is derived from an EMBL/GenBank/DDBJ whole genome shotgun (WGS) entry which is preliminary data.</text>
</comment>
<evidence type="ECO:0000313" key="1">
    <source>
        <dbReference type="EMBL" id="GFQ68347.1"/>
    </source>
</evidence>
<dbReference type="Proteomes" id="UP000887116">
    <property type="component" value="Unassembled WGS sequence"/>
</dbReference>
<accession>A0A8X6F2K8</accession>